<keyword evidence="10" id="KW-0862">Zinc</keyword>
<dbReference type="CDD" id="cd00303">
    <property type="entry name" value="retropepsin_like"/>
    <property type="match status" value="2"/>
</dbReference>
<feature type="region of interest" description="Disordered" evidence="11">
    <location>
        <begin position="4722"/>
        <end position="4787"/>
    </location>
</feature>
<reference evidence="14" key="1">
    <citation type="journal article" date="2020" name="J Insects Food Feed">
        <title>The yellow mealworm (Tenebrio molitor) genome: a resource for the emerging insects as food and feed industry.</title>
        <authorList>
            <person name="Eriksson T."/>
            <person name="Andere A."/>
            <person name="Kelstrup H."/>
            <person name="Emery V."/>
            <person name="Picard C."/>
        </authorList>
    </citation>
    <scope>NUCLEOTIDE SEQUENCE</scope>
    <source>
        <strain evidence="14">Stoneville</strain>
        <tissue evidence="14">Whole head</tissue>
    </source>
</reference>
<keyword evidence="10" id="KW-0479">Metal-binding</keyword>
<keyword evidence="10" id="KW-0863">Zinc-finger</keyword>
<evidence type="ECO:0000256" key="5">
    <source>
        <dbReference type="ARBA" id="ARBA00022722"/>
    </source>
</evidence>
<dbReference type="InterPro" id="IPR000477">
    <property type="entry name" value="RT_dom"/>
</dbReference>
<dbReference type="PANTHER" id="PTHR37984:SF5">
    <property type="entry name" value="PROTEIN NYNRIN-LIKE"/>
    <property type="match status" value="1"/>
</dbReference>
<dbReference type="Pfam" id="PF01498">
    <property type="entry name" value="HTH_Tnp_Tc3_2"/>
    <property type="match status" value="1"/>
</dbReference>
<dbReference type="InterPro" id="IPR043128">
    <property type="entry name" value="Rev_trsase/Diguanyl_cyclase"/>
</dbReference>
<dbReference type="SUPFAM" id="SSF56349">
    <property type="entry name" value="DNA breaking-rejoining enzymes"/>
    <property type="match status" value="1"/>
</dbReference>
<feature type="compositionally biased region" description="Low complexity" evidence="11">
    <location>
        <begin position="3990"/>
        <end position="4006"/>
    </location>
</feature>
<dbReference type="Gene3D" id="1.10.443.10">
    <property type="entry name" value="Intergrase catalytic core"/>
    <property type="match status" value="1"/>
</dbReference>
<dbReference type="InterPro" id="IPR043502">
    <property type="entry name" value="DNA/RNA_pol_sf"/>
</dbReference>
<comment type="subcellular location">
    <subcellularLocation>
        <location evidence="1">Nucleus</location>
    </subcellularLocation>
</comment>
<evidence type="ECO:0000256" key="2">
    <source>
        <dbReference type="ARBA" id="ARBA00012493"/>
    </source>
</evidence>
<proteinExistence type="predicted"/>
<keyword evidence="3" id="KW-0808">Transferase</keyword>
<dbReference type="GO" id="GO:0042575">
    <property type="term" value="C:DNA polymerase complex"/>
    <property type="evidence" value="ECO:0007669"/>
    <property type="project" value="UniProtKB-ARBA"/>
</dbReference>
<dbReference type="Pfam" id="PF00078">
    <property type="entry name" value="RVT_1"/>
    <property type="match status" value="1"/>
</dbReference>
<dbReference type="GO" id="GO:0003964">
    <property type="term" value="F:RNA-directed DNA polymerase activity"/>
    <property type="evidence" value="ECO:0007669"/>
    <property type="project" value="UniProtKB-KW"/>
</dbReference>
<feature type="region of interest" description="Disordered" evidence="11">
    <location>
        <begin position="1954"/>
        <end position="2028"/>
    </location>
</feature>
<keyword evidence="5" id="KW-0540">Nuclease</keyword>
<dbReference type="FunFam" id="3.30.70.270:FF:000003">
    <property type="entry name" value="Transposon Ty3-G Gag-Pol polyprotein"/>
    <property type="match status" value="1"/>
</dbReference>
<feature type="domain" description="CCHC-type" evidence="12">
    <location>
        <begin position="320"/>
        <end position="336"/>
    </location>
</feature>
<dbReference type="InterPro" id="IPR041588">
    <property type="entry name" value="Integrase_H2C2"/>
</dbReference>
<accession>A0A8J6L954</accession>
<dbReference type="CDD" id="cd00397">
    <property type="entry name" value="DNA_BRE_C"/>
    <property type="match status" value="1"/>
</dbReference>
<dbReference type="SUPFAM" id="SSF50630">
    <property type="entry name" value="Acid proteases"/>
    <property type="match status" value="1"/>
</dbReference>
<dbReference type="PANTHER" id="PTHR37984">
    <property type="entry name" value="PROTEIN CBG26694"/>
    <property type="match status" value="1"/>
</dbReference>
<feature type="compositionally biased region" description="Basic and acidic residues" evidence="11">
    <location>
        <begin position="4531"/>
        <end position="4544"/>
    </location>
</feature>
<dbReference type="SUPFAM" id="SSF53098">
    <property type="entry name" value="Ribonuclease H-like"/>
    <property type="match status" value="5"/>
</dbReference>
<feature type="region of interest" description="Disordered" evidence="11">
    <location>
        <begin position="4580"/>
        <end position="4635"/>
    </location>
</feature>
<dbReference type="GO" id="GO:0008270">
    <property type="term" value="F:zinc ion binding"/>
    <property type="evidence" value="ECO:0007669"/>
    <property type="project" value="UniProtKB-KW"/>
</dbReference>
<dbReference type="Gene3D" id="3.10.10.10">
    <property type="entry name" value="HIV Type 1 Reverse Transcriptase, subunit A, domain 1"/>
    <property type="match status" value="1"/>
</dbReference>
<dbReference type="Pfam" id="PF04937">
    <property type="entry name" value="DUF659"/>
    <property type="match status" value="1"/>
</dbReference>
<evidence type="ECO:0000256" key="7">
    <source>
        <dbReference type="ARBA" id="ARBA00022801"/>
    </source>
</evidence>
<sequence length="4787" mass="537581">MIPVPSPLATPAPILNPLLNPKSKPALRSPHLGRLHPANSQALRPFPRPDSSTVSSEERSTGDRRDQPVHIPQALQVTDTIPRGFRRTWFPKSHFCSVVKKKMWRPEPPEYQRAEENLEHAGLLLGLGGGQATSSVTPPVITVDSVVELIRRMTPQNTSDGPGMSSDRGFSSTESAQRNCVMPDLTKELKSFDDSGCYFESRSWLKEVKSIGNRQFWDQTIMLEMATQHLTGCARDWFQYYEEEIQTWEDFEEKFKENFEDQRTQKPTMKCNICKKTGHVARKCYFNKNGKSEQRSDSSKKEVFNGERSSQVERRGHEQKCYNCHQIGNYSRQCPKKKPPAEKESARVIKVVETTENNVVSPNLKFYKNVKVNDVRVKAYVDFGSGICIIRDDFISTCKLNCDLGENVEINGYGGSRIVAMGATEAKLEVDGVSATSKIYVVSREVLVQQIPIIIGQPFTEQDHVKVLKTREELLFSETTPEPEKPSKFVLWAKNASFWDTCIAAKCDVPLADLCVEGGVRELGSVVPRCIVKTDENGEAVLPVLNINGKDFETAENQTRRQQRLHSPSVEPKHRAEGQGVARMEIGAMLNTMNELMQQNAQMLQIITNNRSEGNSRRDSVEETRVRHSQYQIMPDLTKCIGYYKGEAEIEDGTGWLDQIIFMAELHLWPEEFRLVQLKIVSTYFHDKYKLCKKLNLSFSETKMQIITGLANRNIVQGLYTKFHVDSDDLFHDIMDFERLCNAGNRDRRDRERERGVQNRSENPGKPKHETKPSPSSQLQSAKTCFRCKEVGHFANSCPSRPQITCFTCKQPGDKSPECPQRRQPPVVQHVDSTNNTNLKYYKDAAVNGEVVKSYLDLGSTVYVMRDNLLPKLGLMCDWSDKLDEDTTTTVNSTPDKVVLWAKNASVIPNNFLRHVVVKTNKINTDLCVEGRLREIGSLVPKCVLNTDEIGETVLSVLNISGKDVTAKEGGKKARGETCVEGTRRSEVNTVPVVPSEVNTDLTAEEAAPVIELINEYKDLGRLCVDKKTEKQHYPLPGIDDQLDRLHGQLYYTSLDLSSGYYQVPMSTEDNLSNAPSVFQRLINVGLGSLRYDTALAYLDDTALGYLDDTIIPSKDVNEGLVKLRKILDKFREANLTLRLDKCFFFMKKIDYLDFKISIDGITPGAAGAINFIKDIIMHYGKPNKIISDRGVAFTSEWFEAFCNEYEIEHTKVAVATPKANSQTFCKRVFGNCETVERSVEERLNVPVELRFDIVSEAHRELMHLAVDKTLAKIKESYYFPKMRKFLTSSVNRCINCLYYKTPREKQPTFLHLLDKGQSPSQIVNITKDLSVVAVIDDYSKHSGIKAVPSVEAGPTITFLKKFISNFGRPERVISNRGTAYTSEAFEKFCRELNIQHVKVATATPRANGDIHVRNLAANAFLEPIKGTLEMARPRVPKINEQLGYLDDEEQQTVAELLEQNRERMQKPFNKGRRKALVLKEGDLVLVRAEIPATGETNIPLKKLNNPGLKEFLATTTKEIIPDESTLRKNYLHMCYESRIKKIEEDISENYIWISVDETTDVKGRYIANMIVGKLTQEEAGNSHLLAPKELEKTNHKTIVNFVDDSLRILYPEGVKKDKVLLFLSDAAPYMKKAGEVLQIFYQNMIHVTCLAHGLHRICETIKEEFPAVNKLISSTKKIFLKAPLRVARYKDILPDLPLPPEPVLTRWGSWLSACLFYANHFDRIKEVGSFIKTKSDKTHLLVIIDAFTKFLLICPVKDTSARWVIRSLKNMFQIFGVPKRMISDQGTAFTSRKFANFVKEIGSSHHLTAVALPWGNGQRMIPMIAAMKTYKHENNNIQVGINGTINRAIGVTPSQALMGFRVTSNGMLEGEDGATVNVEEVRNRMIELAQKSQHQQQQYFDKKRKAGKTYVVGDLVLIKITGTAATGTSWKDRTPVRDPKRLTENELEAMTRALLDEECEEEVVGESGTSEDEAIEESEHNTESEETLNETDDEQENADQELNNSDVDEENANSDVSEEDSEEYFVARDKKKRMAIATSSSGKLAQDRAVPISVRISLKGATSSRLPRVSLQLRSREIMALSPTPDHHCNVHLATKNEATRSLGVVNVDIFVSDIAYPGTRLFVVPDLRNDIILGHEWTYRRSTIYWKRTMETTRLNVDSRPLPELQHPFLAPHRTGFLDALREFVCVMDASAVTGNVRVVTHKIRLEKNDPFRIRPYHLNEQKKCALYECIIEMLAAGVIERSESVYCSPVVLVKKKDGTVRFCTDCRRLNALTNDEAAPARIQEVLRDFGTTQVFSSIDTGRRDLPVPSHVIRAEKRVSHFSETDDLCLDGPARGMSQAQISMDLRIPKSTISCILKKWRQSGTTERRQGSGRPSTSTAEQDNMLLNRLRNSPFMTAVEAVNTSGFPGSFRTARRRVRGSELKNHVAARKLSLTPMHREARMAFCLEHLARDDAFWAQVIFSDEKVFQSCPNGRLRVYRPRNSRYDEPYVQTTERSGRFSANIWAWISVDSPGVKDTGSSAACACAKPNQKRTTMTTQPAASSIATRSHAAPAETTVVAQLGTPVQFTDTDMKGPKSVIMICSANLTVARDFLLTLKDATSDVISSRSNTKATQGTSIDEKKLGEIVKHAVAVQLENSTAAPTYEAVAVRLPTVSQEKTQAQAPQIQNNYRAGIKTSEGTKRRLQSRAPREYGDCLICATMKRGPMQPGPSLHAYNPDRAWQTIAVDYMGPYENTAEGNKCILVVTDLFTRWVETFPVKGATTKTTVRLLKNEQPIQMRVSSVAYKTLTDGQLPSTCQPDGAPESRNKEDPACGPPDVPGPILGPSSGEGVFQHLPLLKRRHWSITQSPAVRVRSTDAVGNRQQPPRNDARSKAGRRTPPPTKVPSALRPPRRSCSNLPNEERPRGDEAINVFRLTLGGLTVGWWKEEQHSSDTTARSVGFKSQAGWASHGCCVVFVLCCPERRREGRRGWPGKVPRSPAAHEEKREEKQADRKVPDRPVVVKGESLLRILPRTGKARENRRRTIALVVDNIVLYGAPAWAGCVKIQRYAQALKRAQRKIAIRVARAYRTVGTEAVRVLARTIPVELLAEERAVTTEMTLGKEADEIRIIKEQQRKRTIQKWQELWDREAGKWTQRIGKTTEENCPYSEQETVEHTLFTCKRWKSQRAELTEQLEGISADPQMIVAIMRLKEEDERTWQKGLKNIATLCDLGEVGVFRKSERNFTVTYGNSFTSRCRKREEAATISQSQSRNPRLDISQNNFPKGQSKSSEASPCSHRSYRRILEASYSQRSAQAHPSPPKATLTGVPESSFRQRPAPQQLRAENYKDLINKLLISYKAMGCNMFLKVHILDSHLDYFPENLGAVGDEHGERFHQDISLICRKAISREMESWNVSRLLLGIEKRPCPPARPDFIPIIDDYKQTSWQTFQRSVNEHLSDVIQTTDYNVIDAQATQVFPETVTWAKEVSVHRKYIPINKLYRERPIRFIFFISYCTVDARLHYQFESEHHKRSEECPKGVSAIEFEKWREENNITTISENILQAYFELQRQKREELAHMSTDDIKYNEDLILVSIPKTKNNLPREFVITEETWINLVKSYAALRPKNTTNKRFFLTYRNGRCVNNSIGINTMGKVSKEIATFLRLPQPELYTGHCFRRSSATQLANRGGDLLTLKHHGGWKSSNLWPSSSTDSDSASYLADNPLSPFFLARSLPLRGNPGFPAFSSLPGPFPPIAREPRISRFLPFLPGPFPPIAREPRPSRFTLFSWPVPSRCEGTPAIPLPFTLLSPTGTGRASSVQVTDTVPERFRRHQAPLLRHLFVLLPLFRALTADPRTPYAPQSYPGRVASHHSRKKGLALEAYRDRPERRQIPDRCQEPGKRKSAARTDPPTRLSPPVIPVVRPPADDPDDPHRPTIRISGVEGQPPVSPDPISLLSAVRLPPIRTSGVEGPPPVTPDPISLLKHPSGFSGVELEVMAPPPNKQTGPTGKTDTTSQTPDPTPGTGAAPEPPVPERDEPVSWVYKLHKEALVSMLSGFGLDATGTVEELRRRVVKFFRDRATDAPVPPVQTSTPSVLVPLSGPGPSVPVLTQVPATSVPVSTPERSSRPVRVQDWRVAFNGRGIRSPSSNGSKNCAIPTVSTLTSCCPTYPDSYKGKPPPEFRLFYFPVSYQEDLEVEISRRLQRPTEPVTTYLTELQTLLRRHGNLQPEQQLSWMYRNLLPEYRLHLKRSGLTTLCPADKHAAPDVPASRPAVRPTPPEGATSSKTFTIDLGGEPVQPPPIPPNYRQLPEESDHRPHVTVQIRAESYTALVDTGATVSFIGDYLRDKCYRHLRPVTPTVQSARMANGQVEAITEAYWISPTMGTTAIQGKFHLPHLSSDIVLGIDILRRYPFTIASLRAPAAVDGVKPTPPHPTLQVSENPPLTLSIGKDETAPEDLLASDSAPGCAWYTKMRQEVEKNPAAYPDYSIQGDRLHRHSEDRTDSAEPELSDPWKLWEQTAPRSSDLAKSRVSSRLRAANNDGLWQRPRVGPSGRHEPSPEGGRDHNLFTHKAFRQTAQSHALWATGSRGSQVMCGTKGGGKPIGLADALPRERQRGYAGGTPHKPVRDPRPPPFREPPAPHAGTSRTPRNVQRFRSEHRARCAATAGDNAAVTVVNAGQMATPDFPLPAPHLPKNSFSLNSIRVPRLLSFRFFYSICVPRFVTFFSFEYMFSFHQGSAVFMTFPPPPPGAEGGPEEGESPPEKEARRPTPPHREEEPLEGATLRDPPFPKKEGCVTKLLRNAPGGGKIH</sequence>
<comment type="caution">
    <text evidence="14">The sequence shown here is derived from an EMBL/GenBank/DDBJ whole genome shotgun (WGS) entry which is preliminary data.</text>
</comment>
<dbReference type="InterPro" id="IPR007021">
    <property type="entry name" value="DUF659"/>
</dbReference>
<feature type="region of interest" description="Disordered" evidence="11">
    <location>
        <begin position="2363"/>
        <end position="2384"/>
    </location>
</feature>
<dbReference type="PROSITE" id="PS50158">
    <property type="entry name" value="ZF_CCHC"/>
    <property type="match status" value="2"/>
</dbReference>
<feature type="region of interest" description="Disordered" evidence="11">
    <location>
        <begin position="3837"/>
        <end position="3929"/>
    </location>
</feature>
<keyword evidence="6" id="KW-0255">Endonuclease</keyword>
<dbReference type="Proteomes" id="UP000719412">
    <property type="component" value="Unassembled WGS sequence"/>
</dbReference>
<evidence type="ECO:0000256" key="11">
    <source>
        <dbReference type="SAM" id="MobiDB-lite"/>
    </source>
</evidence>
<feature type="compositionally biased region" description="Pro residues" evidence="11">
    <location>
        <begin position="3892"/>
        <end position="3902"/>
    </location>
</feature>
<feature type="domain" description="Integrase catalytic" evidence="13">
    <location>
        <begin position="1699"/>
        <end position="1819"/>
    </location>
</feature>
<dbReference type="PROSITE" id="PS50994">
    <property type="entry name" value="INTEGRASE"/>
    <property type="match status" value="2"/>
</dbReference>
<dbReference type="InterPro" id="IPR018061">
    <property type="entry name" value="Retropepsins"/>
</dbReference>
<feature type="compositionally biased region" description="Acidic residues" evidence="11">
    <location>
        <begin position="1985"/>
        <end position="2000"/>
    </location>
</feature>
<dbReference type="InterPro" id="IPR002492">
    <property type="entry name" value="Transposase_Tc1-like"/>
</dbReference>
<dbReference type="Gene3D" id="3.30.420.10">
    <property type="entry name" value="Ribonuclease H-like superfamily/Ribonuclease H"/>
    <property type="match status" value="5"/>
</dbReference>
<dbReference type="InterPro" id="IPR001969">
    <property type="entry name" value="Aspartic_peptidase_AS"/>
</dbReference>
<gene>
    <name evidence="14" type="ORF">GEV33_010131</name>
</gene>
<feature type="region of interest" description="Disordered" evidence="11">
    <location>
        <begin position="4459"/>
        <end position="4544"/>
    </location>
</feature>
<dbReference type="Pfam" id="PF00077">
    <property type="entry name" value="RVP"/>
    <property type="match status" value="1"/>
</dbReference>
<dbReference type="Gene3D" id="1.10.10.10">
    <property type="entry name" value="Winged helix-like DNA-binding domain superfamily/Winged helix DNA-binding domain"/>
    <property type="match status" value="1"/>
</dbReference>
<feature type="compositionally biased region" description="Basic and acidic residues" evidence="11">
    <location>
        <begin position="4738"/>
        <end position="4753"/>
    </location>
</feature>
<dbReference type="GO" id="GO:0006508">
    <property type="term" value="P:proteolysis"/>
    <property type="evidence" value="ECO:0007669"/>
    <property type="project" value="InterPro"/>
</dbReference>
<dbReference type="GO" id="GO:0006313">
    <property type="term" value="P:DNA transposition"/>
    <property type="evidence" value="ECO:0007669"/>
    <property type="project" value="InterPro"/>
</dbReference>
<keyword evidence="4" id="KW-0548">Nucleotidyltransferase</keyword>
<evidence type="ECO:0000256" key="6">
    <source>
        <dbReference type="ARBA" id="ARBA00022759"/>
    </source>
</evidence>
<dbReference type="Pfam" id="PF00098">
    <property type="entry name" value="zf-CCHC"/>
    <property type="match status" value="1"/>
</dbReference>
<evidence type="ECO:0000259" key="12">
    <source>
        <dbReference type="PROSITE" id="PS50158"/>
    </source>
</evidence>
<dbReference type="EMBL" id="JABDTM020025879">
    <property type="protein sequence ID" value="KAH0812660.1"/>
    <property type="molecule type" value="Genomic_DNA"/>
</dbReference>
<feature type="domain" description="CCHC-type" evidence="12">
    <location>
        <begin position="785"/>
        <end position="800"/>
    </location>
</feature>
<dbReference type="Gene3D" id="2.40.70.10">
    <property type="entry name" value="Acid Proteases"/>
    <property type="match status" value="2"/>
</dbReference>
<dbReference type="InterPro" id="IPR036875">
    <property type="entry name" value="Znf_CCHC_sf"/>
</dbReference>
<dbReference type="Pfam" id="PF00665">
    <property type="entry name" value="rve"/>
    <property type="match status" value="1"/>
</dbReference>
<keyword evidence="7" id="KW-0378">Hydrolase</keyword>
<feature type="compositionally biased region" description="Acidic residues" evidence="11">
    <location>
        <begin position="2007"/>
        <end position="2024"/>
    </location>
</feature>
<keyword evidence="8" id="KW-0695">RNA-directed DNA polymerase</keyword>
<dbReference type="Gene3D" id="3.30.70.270">
    <property type="match status" value="1"/>
</dbReference>
<feature type="compositionally biased region" description="Acidic residues" evidence="11">
    <location>
        <begin position="1957"/>
        <end position="1977"/>
    </location>
</feature>
<organism evidence="14 15">
    <name type="scientific">Tenebrio molitor</name>
    <name type="common">Yellow mealworm beetle</name>
    <dbReference type="NCBI Taxonomy" id="7067"/>
    <lineage>
        <taxon>Eukaryota</taxon>
        <taxon>Metazoa</taxon>
        <taxon>Ecdysozoa</taxon>
        <taxon>Arthropoda</taxon>
        <taxon>Hexapoda</taxon>
        <taxon>Insecta</taxon>
        <taxon>Pterygota</taxon>
        <taxon>Neoptera</taxon>
        <taxon>Endopterygota</taxon>
        <taxon>Coleoptera</taxon>
        <taxon>Polyphaga</taxon>
        <taxon>Cucujiformia</taxon>
        <taxon>Tenebrionidae</taxon>
        <taxon>Tenebrio</taxon>
    </lineage>
</organism>
<dbReference type="InterPro" id="IPR012337">
    <property type="entry name" value="RNaseH-like_sf"/>
</dbReference>
<feature type="compositionally biased region" description="Polar residues" evidence="11">
    <location>
        <begin position="3247"/>
        <end position="3276"/>
    </location>
</feature>
<feature type="region of interest" description="Disordered" evidence="11">
    <location>
        <begin position="2970"/>
        <end position="2999"/>
    </location>
</feature>
<dbReference type="InterPro" id="IPR013762">
    <property type="entry name" value="Integrase-like_cat_sf"/>
</dbReference>
<feature type="compositionally biased region" description="Polar residues" evidence="11">
    <location>
        <begin position="2375"/>
        <end position="2384"/>
    </location>
</feature>
<feature type="region of interest" description="Disordered" evidence="11">
    <location>
        <begin position="155"/>
        <end position="176"/>
    </location>
</feature>
<dbReference type="GO" id="GO:0005634">
    <property type="term" value="C:nucleus"/>
    <property type="evidence" value="ECO:0007669"/>
    <property type="project" value="UniProtKB-SubCell"/>
</dbReference>
<feature type="region of interest" description="Disordered" evidence="11">
    <location>
        <begin position="556"/>
        <end position="578"/>
    </location>
</feature>
<feature type="region of interest" description="Disordered" evidence="11">
    <location>
        <begin position="2851"/>
        <end position="2907"/>
    </location>
</feature>
<feature type="domain" description="Integrase catalytic" evidence="13">
    <location>
        <begin position="1304"/>
        <end position="1483"/>
    </location>
</feature>
<dbReference type="InterPro" id="IPR021109">
    <property type="entry name" value="Peptidase_aspartic_dom_sf"/>
</dbReference>
<dbReference type="InterPro" id="IPR036388">
    <property type="entry name" value="WH-like_DNA-bd_sf"/>
</dbReference>
<evidence type="ECO:0000256" key="1">
    <source>
        <dbReference type="ARBA" id="ARBA00004123"/>
    </source>
</evidence>
<keyword evidence="15" id="KW-1185">Reference proteome</keyword>
<feature type="region of interest" description="Disordered" evidence="11">
    <location>
        <begin position="4240"/>
        <end position="4260"/>
    </location>
</feature>
<feature type="compositionally biased region" description="Pro residues" evidence="11">
    <location>
        <begin position="1"/>
        <end position="10"/>
    </location>
</feature>
<feature type="compositionally biased region" description="Basic and acidic residues" evidence="11">
    <location>
        <begin position="56"/>
        <end position="68"/>
    </location>
</feature>
<evidence type="ECO:0000259" key="13">
    <source>
        <dbReference type="PROSITE" id="PS50994"/>
    </source>
</evidence>
<reference evidence="14" key="2">
    <citation type="submission" date="2021-08" db="EMBL/GenBank/DDBJ databases">
        <authorList>
            <person name="Eriksson T."/>
        </authorList>
    </citation>
    <scope>NUCLEOTIDE SEQUENCE</scope>
    <source>
        <strain evidence="14">Stoneville</strain>
        <tissue evidence="14">Whole head</tissue>
    </source>
</reference>
<dbReference type="SMART" id="SM00343">
    <property type="entry name" value="ZnF_C2HC"/>
    <property type="match status" value="4"/>
</dbReference>
<dbReference type="InterPro" id="IPR036397">
    <property type="entry name" value="RNaseH_sf"/>
</dbReference>
<feature type="compositionally biased region" description="Basic and acidic residues" evidence="11">
    <location>
        <begin position="746"/>
        <end position="772"/>
    </location>
</feature>
<dbReference type="SUPFAM" id="SSF56672">
    <property type="entry name" value="DNA/RNA polymerases"/>
    <property type="match status" value="2"/>
</dbReference>
<name>A0A8J6L954_TENMO</name>
<dbReference type="GO" id="GO:0004190">
    <property type="term" value="F:aspartic-type endopeptidase activity"/>
    <property type="evidence" value="ECO:0007669"/>
    <property type="project" value="InterPro"/>
</dbReference>
<feature type="region of interest" description="Disordered" evidence="11">
    <location>
        <begin position="290"/>
        <end position="314"/>
    </location>
</feature>
<feature type="compositionally biased region" description="Basic and acidic residues" evidence="11">
    <location>
        <begin position="3861"/>
        <end position="3880"/>
    </location>
</feature>
<feature type="region of interest" description="Disordered" evidence="11">
    <location>
        <begin position="2793"/>
        <end position="2831"/>
    </location>
</feature>
<dbReference type="EC" id="2.7.7.49" evidence="2"/>
<feature type="region of interest" description="Disordered" evidence="11">
    <location>
        <begin position="3971"/>
        <end position="4015"/>
    </location>
</feature>
<evidence type="ECO:0000256" key="3">
    <source>
        <dbReference type="ARBA" id="ARBA00022679"/>
    </source>
</evidence>
<dbReference type="InterPro" id="IPR050951">
    <property type="entry name" value="Retrovirus_Pol_polyprotein"/>
</dbReference>
<evidence type="ECO:0000313" key="15">
    <source>
        <dbReference type="Proteomes" id="UP000719412"/>
    </source>
</evidence>
<dbReference type="GO" id="GO:0003677">
    <property type="term" value="F:DNA binding"/>
    <property type="evidence" value="ECO:0007669"/>
    <property type="project" value="InterPro"/>
</dbReference>
<dbReference type="InterPro" id="IPR011010">
    <property type="entry name" value="DNA_brk_join_enz"/>
</dbReference>
<dbReference type="GO" id="GO:0015074">
    <property type="term" value="P:DNA integration"/>
    <property type="evidence" value="ECO:0007669"/>
    <property type="project" value="InterPro"/>
</dbReference>
<evidence type="ECO:0000313" key="14">
    <source>
        <dbReference type="EMBL" id="KAH0812660.1"/>
    </source>
</evidence>
<evidence type="ECO:0000256" key="10">
    <source>
        <dbReference type="PROSITE-ProRule" id="PRU00047"/>
    </source>
</evidence>
<feature type="region of interest" description="Disordered" evidence="11">
    <location>
        <begin position="3244"/>
        <end position="3322"/>
    </location>
</feature>
<evidence type="ECO:0000256" key="9">
    <source>
        <dbReference type="ARBA" id="ARBA00023172"/>
    </source>
</evidence>
<protein>
    <recommendedName>
        <fullName evidence="2">RNA-directed DNA polymerase</fullName>
        <ecNumber evidence="2">2.7.7.49</ecNumber>
    </recommendedName>
</protein>
<dbReference type="PROSITE" id="PS00141">
    <property type="entry name" value="ASP_PROTEASE"/>
    <property type="match status" value="1"/>
</dbReference>
<feature type="compositionally biased region" description="Pro residues" evidence="11">
    <location>
        <begin position="4609"/>
        <end position="4618"/>
    </location>
</feature>
<feature type="region of interest" description="Disordered" evidence="11">
    <location>
        <begin position="1"/>
        <end position="71"/>
    </location>
</feature>
<dbReference type="Gene3D" id="4.10.60.10">
    <property type="entry name" value="Zinc finger, CCHC-type"/>
    <property type="match status" value="2"/>
</dbReference>
<dbReference type="SUPFAM" id="SSF46689">
    <property type="entry name" value="Homeodomain-like"/>
    <property type="match status" value="1"/>
</dbReference>
<dbReference type="InterPro" id="IPR001878">
    <property type="entry name" value="Znf_CCHC"/>
</dbReference>
<dbReference type="CDD" id="cd01647">
    <property type="entry name" value="RT_LTR"/>
    <property type="match status" value="1"/>
</dbReference>
<dbReference type="InterPro" id="IPR001584">
    <property type="entry name" value="Integrase_cat-core"/>
</dbReference>
<dbReference type="InterPro" id="IPR009057">
    <property type="entry name" value="Homeodomain-like_sf"/>
</dbReference>
<dbReference type="Pfam" id="PF17921">
    <property type="entry name" value="Integrase_H2C2"/>
    <property type="match status" value="1"/>
</dbReference>
<evidence type="ECO:0000256" key="8">
    <source>
        <dbReference type="ARBA" id="ARBA00022918"/>
    </source>
</evidence>
<dbReference type="SUPFAM" id="SSF57756">
    <property type="entry name" value="Retrovirus zinc finger-like domains"/>
    <property type="match status" value="2"/>
</dbReference>
<dbReference type="GO" id="GO:0004519">
    <property type="term" value="F:endonuclease activity"/>
    <property type="evidence" value="ECO:0007669"/>
    <property type="project" value="UniProtKB-KW"/>
</dbReference>
<keyword evidence="9" id="KW-0233">DNA recombination</keyword>
<feature type="region of interest" description="Disordered" evidence="11">
    <location>
        <begin position="746"/>
        <end position="778"/>
    </location>
</feature>
<feature type="compositionally biased region" description="Basic and acidic residues" evidence="11">
    <location>
        <begin position="2983"/>
        <end position="2999"/>
    </location>
</feature>
<evidence type="ECO:0000256" key="4">
    <source>
        <dbReference type="ARBA" id="ARBA00022695"/>
    </source>
</evidence>